<keyword evidence="4" id="KW-0808">Transferase</keyword>
<keyword evidence="4" id="KW-0328">Glycosyltransferase</keyword>
<dbReference type="CDD" id="cd06223">
    <property type="entry name" value="PRTases_typeI"/>
    <property type="match status" value="1"/>
</dbReference>
<evidence type="ECO:0000259" key="3">
    <source>
        <dbReference type="Pfam" id="PF18912"/>
    </source>
</evidence>
<dbReference type="InterPro" id="IPR029057">
    <property type="entry name" value="PRTase-like"/>
</dbReference>
<feature type="domain" description="Double zinc ribbon" evidence="3">
    <location>
        <begin position="13"/>
        <end position="75"/>
    </location>
</feature>
<dbReference type="HOGENOM" id="CLU_054549_0_0_0"/>
<keyword evidence="5" id="KW-1185">Reference proteome</keyword>
<dbReference type="InterPro" id="IPR044005">
    <property type="entry name" value="DZR_2"/>
</dbReference>
<evidence type="ECO:0000313" key="4">
    <source>
        <dbReference type="EMBL" id="GAK52029.1"/>
    </source>
</evidence>
<dbReference type="Gene3D" id="3.40.50.2020">
    <property type="match status" value="1"/>
</dbReference>
<comment type="similarity">
    <text evidence="1">Belongs to the ComF/GntX family.</text>
</comment>
<dbReference type="STRING" id="1499966.U14_03276"/>
<dbReference type="Pfam" id="PF00156">
    <property type="entry name" value="Pribosyltran"/>
    <property type="match status" value="1"/>
</dbReference>
<organism evidence="4 5">
    <name type="scientific">Candidatus Moduliflexus flocculans</name>
    <dbReference type="NCBI Taxonomy" id="1499966"/>
    <lineage>
        <taxon>Bacteria</taxon>
        <taxon>Candidatus Moduliflexota</taxon>
        <taxon>Candidatus Moduliflexia</taxon>
        <taxon>Candidatus Moduliflexales</taxon>
        <taxon>Candidatus Moduliflexaceae</taxon>
    </lineage>
</organism>
<dbReference type="PANTHER" id="PTHR47505">
    <property type="entry name" value="DNA UTILIZATION PROTEIN YHGH"/>
    <property type="match status" value="1"/>
</dbReference>
<dbReference type="AlphaFoldDB" id="A0A081BNR3"/>
<dbReference type="Pfam" id="PF18912">
    <property type="entry name" value="DZR_2"/>
    <property type="match status" value="1"/>
</dbReference>
<accession>A0A081BNR3</accession>
<protein>
    <submittedName>
        <fullName evidence="4">Amidophosphoribosyltransferase-like protein</fullName>
    </submittedName>
</protein>
<sequence>MIHVSIRSRIQSLLDFVFPAECAACHAFAGDDRMVIFCQSCWATILPLSSSGCGHCGKPFAGDSTPAGFLCGDCRTSPPYFDRALSAAIYNGVMKEAIHQFKFSRKFGLGKPLARLLLAQFDGQIEYSRYDAILPVPLHRSRSKQRGYNQAEILAREVAKARHLALMTKNLIRVRRTAAQWQFSNKRERLDNVKNAFQILNPEQVRDKHLLLIDDIFTTGSTANECAKTLKRAGAASVVVLTVSRAGLGQHSASLAASTQ</sequence>
<reference evidence="4 5" key="1">
    <citation type="journal article" date="2015" name="PeerJ">
        <title>First genomic representation of candidate bacterial phylum KSB3 points to enhanced environmental sensing as a trigger of wastewater bulking.</title>
        <authorList>
            <person name="Sekiguchi Y."/>
            <person name="Ohashi A."/>
            <person name="Parks D.H."/>
            <person name="Yamauchi T."/>
            <person name="Tyson G.W."/>
            <person name="Hugenholtz P."/>
        </authorList>
    </citation>
    <scope>NUCLEOTIDE SEQUENCE [LARGE SCALE GENOMIC DNA]</scope>
</reference>
<dbReference type="InterPro" id="IPR000836">
    <property type="entry name" value="PRTase_dom"/>
</dbReference>
<evidence type="ECO:0000313" key="5">
    <source>
        <dbReference type="Proteomes" id="UP000030700"/>
    </source>
</evidence>
<evidence type="ECO:0000256" key="1">
    <source>
        <dbReference type="ARBA" id="ARBA00008007"/>
    </source>
</evidence>
<dbReference type="InterPro" id="IPR051910">
    <property type="entry name" value="ComF/GntX_DNA_util-trans"/>
</dbReference>
<evidence type="ECO:0000259" key="2">
    <source>
        <dbReference type="Pfam" id="PF00156"/>
    </source>
</evidence>
<proteinExistence type="inferred from homology"/>
<dbReference type="PANTHER" id="PTHR47505:SF1">
    <property type="entry name" value="DNA UTILIZATION PROTEIN YHGH"/>
    <property type="match status" value="1"/>
</dbReference>
<dbReference type="SUPFAM" id="SSF53271">
    <property type="entry name" value="PRTase-like"/>
    <property type="match status" value="1"/>
</dbReference>
<gene>
    <name evidence="4" type="ORF">U14_03276</name>
</gene>
<dbReference type="GO" id="GO:0016757">
    <property type="term" value="F:glycosyltransferase activity"/>
    <property type="evidence" value="ECO:0007669"/>
    <property type="project" value="UniProtKB-KW"/>
</dbReference>
<feature type="domain" description="Phosphoribosyltransferase" evidence="2">
    <location>
        <begin position="152"/>
        <end position="243"/>
    </location>
</feature>
<name>A0A081BNR3_9BACT</name>
<dbReference type="Proteomes" id="UP000030700">
    <property type="component" value="Unassembled WGS sequence"/>
</dbReference>
<dbReference type="EMBL" id="DF820458">
    <property type="protein sequence ID" value="GAK52029.1"/>
    <property type="molecule type" value="Genomic_DNA"/>
</dbReference>